<evidence type="ECO:0000313" key="2">
    <source>
        <dbReference type="EMBL" id="OGZ29443.1"/>
    </source>
</evidence>
<dbReference type="Pfam" id="PF02594">
    <property type="entry name" value="DUF167"/>
    <property type="match status" value="1"/>
</dbReference>
<reference evidence="2 3" key="1">
    <citation type="journal article" date="2016" name="Nat. Commun.">
        <title>Thousands of microbial genomes shed light on interconnected biogeochemical processes in an aquifer system.</title>
        <authorList>
            <person name="Anantharaman K."/>
            <person name="Brown C.T."/>
            <person name="Hug L.A."/>
            <person name="Sharon I."/>
            <person name="Castelle C.J."/>
            <person name="Probst A.J."/>
            <person name="Thomas B.C."/>
            <person name="Singh A."/>
            <person name="Wilkins M.J."/>
            <person name="Karaoz U."/>
            <person name="Brodie E.L."/>
            <person name="Williams K.H."/>
            <person name="Hubbard S.S."/>
            <person name="Banfield J.F."/>
        </authorList>
    </citation>
    <scope>NUCLEOTIDE SEQUENCE [LARGE SCALE GENOMIC DNA]</scope>
</reference>
<gene>
    <name evidence="2" type="ORF">A2931_01520</name>
</gene>
<evidence type="ECO:0000313" key="3">
    <source>
        <dbReference type="Proteomes" id="UP000177486"/>
    </source>
</evidence>
<dbReference type="Gene3D" id="3.30.1200.10">
    <property type="entry name" value="YggU-like"/>
    <property type="match status" value="1"/>
</dbReference>
<dbReference type="SUPFAM" id="SSF69786">
    <property type="entry name" value="YggU-like"/>
    <property type="match status" value="1"/>
</dbReference>
<dbReference type="InterPro" id="IPR003746">
    <property type="entry name" value="DUF167"/>
</dbReference>
<comment type="similarity">
    <text evidence="1">Belongs to the UPF0235 family.</text>
</comment>
<dbReference type="AlphaFoldDB" id="A0A1G2EUN8"/>
<dbReference type="NCBIfam" id="TIGR00251">
    <property type="entry name" value="DUF167 family protein"/>
    <property type="match status" value="1"/>
</dbReference>
<name>A0A1G2EUN8_9BACT</name>
<proteinExistence type="inferred from homology"/>
<dbReference type="InterPro" id="IPR036591">
    <property type="entry name" value="YggU-like_sf"/>
</dbReference>
<protein>
    <submittedName>
        <fullName evidence="2">Uncharacterized protein</fullName>
    </submittedName>
</protein>
<dbReference type="Proteomes" id="UP000177486">
    <property type="component" value="Unassembled WGS sequence"/>
</dbReference>
<dbReference type="SMART" id="SM01152">
    <property type="entry name" value="DUF167"/>
    <property type="match status" value="1"/>
</dbReference>
<comment type="caution">
    <text evidence="2">The sequence shown here is derived from an EMBL/GenBank/DDBJ whole genome shotgun (WGS) entry which is preliminary data.</text>
</comment>
<sequence length="72" mass="8182">MLIKVKVFAGSKKEGILQKSENSFEIHVKEKAERGEANRAVTQTLAEYLKISPSKIRIVKGARKPNKIFEIR</sequence>
<evidence type="ECO:0000256" key="1">
    <source>
        <dbReference type="ARBA" id="ARBA00010364"/>
    </source>
</evidence>
<accession>A0A1G2EUN8</accession>
<dbReference type="EMBL" id="MHMQ01000036">
    <property type="protein sequence ID" value="OGZ29443.1"/>
    <property type="molecule type" value="Genomic_DNA"/>
</dbReference>
<organism evidence="2 3">
    <name type="scientific">Candidatus Niyogibacteria bacterium RIFCSPLOWO2_01_FULL_45_48</name>
    <dbReference type="NCBI Taxonomy" id="1801724"/>
    <lineage>
        <taxon>Bacteria</taxon>
        <taxon>Candidatus Niyogiibacteriota</taxon>
    </lineage>
</organism>